<evidence type="ECO:0000313" key="3">
    <source>
        <dbReference type="Proteomes" id="UP000435957"/>
    </source>
</evidence>
<reference evidence="2 3" key="1">
    <citation type="submission" date="2019-09" db="EMBL/GenBank/DDBJ databases">
        <title>Taxonomic organization of the family Brucellaceae based on a phylogenomic approach.</title>
        <authorList>
            <person name="Leclercq S."/>
            <person name="Cloeckaert A."/>
            <person name="Zygmunt M.S."/>
        </authorList>
    </citation>
    <scope>NUCLEOTIDE SEQUENCE [LARGE SCALE GENOMIC DNA]</scope>
    <source>
        <strain evidence="2 3">LUP23</strain>
    </source>
</reference>
<dbReference type="AlphaFoldDB" id="A0AB34DI85"/>
<accession>A0AB34DI85</accession>
<dbReference type="Proteomes" id="UP000435957">
    <property type="component" value="Unassembled WGS sequence"/>
</dbReference>
<proteinExistence type="predicted"/>
<feature type="compositionally biased region" description="Gly residues" evidence="1">
    <location>
        <begin position="29"/>
        <end position="40"/>
    </location>
</feature>
<evidence type="ECO:0000313" key="2">
    <source>
        <dbReference type="EMBL" id="KAB2692848.1"/>
    </source>
</evidence>
<name>A0AB34DI85_9HYPH</name>
<organism evidence="2 3">
    <name type="scientific">Brucella lupini</name>
    <dbReference type="NCBI Taxonomy" id="255457"/>
    <lineage>
        <taxon>Bacteria</taxon>
        <taxon>Pseudomonadati</taxon>
        <taxon>Pseudomonadota</taxon>
        <taxon>Alphaproteobacteria</taxon>
        <taxon>Hyphomicrobiales</taxon>
        <taxon>Brucellaceae</taxon>
        <taxon>Brucella/Ochrobactrum group</taxon>
        <taxon>Brucella</taxon>
    </lineage>
</organism>
<feature type="non-terminal residue" evidence="2">
    <location>
        <position position="1"/>
    </location>
</feature>
<feature type="compositionally biased region" description="Basic and acidic residues" evidence="1">
    <location>
        <begin position="45"/>
        <end position="59"/>
    </location>
</feature>
<protein>
    <submittedName>
        <fullName evidence="2">Uncharacterized protein</fullName>
    </submittedName>
</protein>
<feature type="region of interest" description="Disordered" evidence="1">
    <location>
        <begin position="1"/>
        <end position="59"/>
    </location>
</feature>
<comment type="caution">
    <text evidence="2">The sequence shown here is derived from an EMBL/GenBank/DDBJ whole genome shotgun (WGS) entry which is preliminary data.</text>
</comment>
<keyword evidence="3" id="KW-1185">Reference proteome</keyword>
<evidence type="ECO:0000256" key="1">
    <source>
        <dbReference type="SAM" id="MobiDB-lite"/>
    </source>
</evidence>
<gene>
    <name evidence="2" type="ORF">F9L03_26465</name>
</gene>
<dbReference type="EMBL" id="WBWF01000083">
    <property type="protein sequence ID" value="KAB2692848.1"/>
    <property type="molecule type" value="Genomic_DNA"/>
</dbReference>
<sequence length="59" mass="6113">EQMAAEMGIRSAGMAPRAAAPSQSSGPWGNAGGNSNGGSGYRCPDGSKKDYPRRVRSRD</sequence>